<feature type="domain" description="Dystroglycan-type cadherin-like" evidence="1">
    <location>
        <begin position="608"/>
        <end position="702"/>
    </location>
</feature>
<reference evidence="3" key="1">
    <citation type="journal article" date="2019" name="Int. J. Syst. Evol. Microbiol.">
        <title>The Global Catalogue of Microorganisms (GCM) 10K type strain sequencing project: providing services to taxonomists for standard genome sequencing and annotation.</title>
        <authorList>
            <consortium name="The Broad Institute Genomics Platform"/>
            <consortium name="The Broad Institute Genome Sequencing Center for Infectious Disease"/>
            <person name="Wu L."/>
            <person name="Ma J."/>
        </authorList>
    </citation>
    <scope>NUCLEOTIDE SEQUENCE [LARGE SCALE GENOMIC DNA]</scope>
    <source>
        <strain evidence="3">KCTC 42805</strain>
    </source>
</reference>
<comment type="caution">
    <text evidence="2">The sequence shown here is derived from an EMBL/GenBank/DDBJ whole genome shotgun (WGS) entry which is preliminary data.</text>
</comment>
<dbReference type="InterPro" id="IPR026444">
    <property type="entry name" value="Secre_tail"/>
</dbReference>
<dbReference type="Pfam" id="PF05345">
    <property type="entry name" value="He_PIG"/>
    <property type="match status" value="1"/>
</dbReference>
<evidence type="ECO:0000313" key="2">
    <source>
        <dbReference type="EMBL" id="MFD2572231.1"/>
    </source>
</evidence>
<sequence>MQSQPVRLLPLFTRLVAVILALLALLPSLSKAEKLPAESANCSINKPTVTDGPVCVGGKFTVTFDWSCQFAAGTTFQIVLSDNNGAFSFLDTPIQEVTLPAGATSITQSVTLPGYKTAGTFYKIRVVAKADGATLATSPDSQPFVVNPRGFTSAPVVTGTPVCAGGKINVSFAWTCPFPSFPFSTKFNIILSNPSGQFNQFTVLKSFSAPENVFTANQLVDIPANIPTSGQYRIRVSATTTIGDFLAASPDSDPFAINAVKFNGAPTVIGAPACAGGKVNVKFDWNCPFPSGTSFLMMLSDKNGQFGIWDIPAKEIPMPGGNQTTVDHVIDIPANKATGSQYKFQIVAKLGGQTLATSPIGLAFTINAPTYVGAPTVTGAPVCAGGTYNVKGQWTCAFPQGTQLHIYLSDDFGFFYEQTPAAKVVSLSDGALSIDETVNAPNFVFPGSQYKVKLVAKTMSGDVLLASDPSAVFTIQMGNCSNKLTVSPSALSGFSTTQAQPSAIQSLLITKISAQDAFEVGYTLPAGYEASFSANGPFLSDDDAPFTLWSANEPVTKTLYVRLKAGISPATYIGNALIATKVNGTTKFVSVPLNGQVTAAPVINQPPVYNDAFLNRTLTQGPIDLIMPGNSFTDPEGQTLTWSASGLPNGSSLMDYNITGHKITGTASVPGTYNVTITATDPGGLSASGTFTLTIKPVIPGPYVAVNPNSLSGFETTPVAPSALQSLVITKLIPDDVSILSLYFPSGYEASYDPNGPFKDSDNLSSSEWKANVSATKTIYIRLKAGLVPGTYSNELGVMASVNGTLKTVKVPLSGVVKASPGNLGGENLQLLAPDYNCQTGAFTFKTSGGDGSSIEYYAVPGITGWTTNPNQFVDAEMRTAADAPVITLRARQGGKEVTMSWNIRVLCPVEESGPVNNPSPGIESDLQLLAPAYSCETGAFTFKTSGGNGSPVEFKAIGITDWTTNPNQFVDAELRMAPDAPSITLQARQGGKEVSLVWNIRAVCPLDGPKPVDNPNPSGGSLQLLTPDYNCQTGAFTFKTTGGDGSSIIEYRAIGITDWTTNPNQLVDAELRTAADAQPITLRARQGNQEVTLVWDIRSQCPVGAARKAAVAKGEAGFQLNVVAYPNPVVDQVTVEVSGAAGLPTTCRLLSINNEVIGEQRSMDGTGRRFSFDLQGKVGGMYLVQVSVPGQQQVIRLIKQ</sequence>
<dbReference type="InterPro" id="IPR015919">
    <property type="entry name" value="Cadherin-like_sf"/>
</dbReference>
<keyword evidence="3" id="KW-1185">Reference proteome</keyword>
<organism evidence="2 3">
    <name type="scientific">Spirosoma soli</name>
    <dbReference type="NCBI Taxonomy" id="1770529"/>
    <lineage>
        <taxon>Bacteria</taxon>
        <taxon>Pseudomonadati</taxon>
        <taxon>Bacteroidota</taxon>
        <taxon>Cytophagia</taxon>
        <taxon>Cytophagales</taxon>
        <taxon>Cytophagaceae</taxon>
        <taxon>Spirosoma</taxon>
    </lineage>
</organism>
<dbReference type="EMBL" id="JBHULN010000009">
    <property type="protein sequence ID" value="MFD2572231.1"/>
    <property type="molecule type" value="Genomic_DNA"/>
</dbReference>
<dbReference type="SMART" id="SM00736">
    <property type="entry name" value="CADG"/>
    <property type="match status" value="1"/>
</dbReference>
<dbReference type="InterPro" id="IPR013783">
    <property type="entry name" value="Ig-like_fold"/>
</dbReference>
<dbReference type="SUPFAM" id="SSF49313">
    <property type="entry name" value="Cadherin-like"/>
    <property type="match status" value="1"/>
</dbReference>
<protein>
    <submittedName>
        <fullName evidence="2">Ig domain-containing protein</fullName>
    </submittedName>
</protein>
<gene>
    <name evidence="2" type="ORF">ACFSUS_16435</name>
</gene>
<evidence type="ECO:0000313" key="3">
    <source>
        <dbReference type="Proteomes" id="UP001597469"/>
    </source>
</evidence>
<name>A0ABW5M795_9BACT</name>
<accession>A0ABW5M795</accession>
<proteinExistence type="predicted"/>
<dbReference type="NCBIfam" id="TIGR04183">
    <property type="entry name" value="Por_Secre_tail"/>
    <property type="match status" value="1"/>
</dbReference>
<dbReference type="Proteomes" id="UP001597469">
    <property type="component" value="Unassembled WGS sequence"/>
</dbReference>
<dbReference type="Gene3D" id="2.60.40.10">
    <property type="entry name" value="Immunoglobulins"/>
    <property type="match status" value="1"/>
</dbReference>
<dbReference type="InterPro" id="IPR006644">
    <property type="entry name" value="Cadg"/>
</dbReference>
<evidence type="ECO:0000259" key="1">
    <source>
        <dbReference type="SMART" id="SM00736"/>
    </source>
</evidence>